<name>A0A6I4IF62_9SPHI</name>
<evidence type="ECO:0000256" key="4">
    <source>
        <dbReference type="SAM" id="MobiDB-lite"/>
    </source>
</evidence>
<dbReference type="OrthoDB" id="9770761at2"/>
<dbReference type="InterPro" id="IPR017689">
    <property type="entry name" value="BamD"/>
</dbReference>
<dbReference type="Pfam" id="PF13525">
    <property type="entry name" value="YfiO"/>
    <property type="match status" value="1"/>
</dbReference>
<dbReference type="InterPro" id="IPR011990">
    <property type="entry name" value="TPR-like_helical_dom_sf"/>
</dbReference>
<evidence type="ECO:0000313" key="7">
    <source>
        <dbReference type="Proteomes" id="UP000434850"/>
    </source>
</evidence>
<keyword evidence="3" id="KW-0998">Cell outer membrane</keyword>
<feature type="compositionally biased region" description="Polar residues" evidence="4">
    <location>
        <begin position="292"/>
        <end position="311"/>
    </location>
</feature>
<keyword evidence="1" id="KW-0732">Signal</keyword>
<dbReference type="InterPro" id="IPR039565">
    <property type="entry name" value="BamD-like"/>
</dbReference>
<evidence type="ECO:0000313" key="6">
    <source>
        <dbReference type="EMBL" id="MVN91999.1"/>
    </source>
</evidence>
<feature type="domain" description="Outer membrane lipoprotein BamD-like" evidence="5">
    <location>
        <begin position="35"/>
        <end position="225"/>
    </location>
</feature>
<proteinExistence type="predicted"/>
<dbReference type="RefSeq" id="WP_157542328.1">
    <property type="nucleotide sequence ID" value="NZ_WQLA01000005.1"/>
</dbReference>
<dbReference type="PROSITE" id="PS51257">
    <property type="entry name" value="PROKAR_LIPOPROTEIN"/>
    <property type="match status" value="1"/>
</dbReference>
<comment type="caution">
    <text evidence="6">The sequence shown here is derived from an EMBL/GenBank/DDBJ whole genome shotgun (WGS) entry which is preliminary data.</text>
</comment>
<sequence length="311" mass="36243">MFKKQRAIIAGLCIAGTLVVGSCKSSYERLKESNDRAKQYQQAIKYYNKKDYSRALELFELLTPKYRGHGEAEELFFFYAYANYYQKDYTSARYHFKNFADMYPASNRAEECRYMSAYCYYLDSPNPTLDQENTTKAIETLQLFINLYPKSERSVEAGKLIQNLRDKLEAKAWLNAKLYFDMGDYLSAVMAFNNALRDYPDTKYAEEMEYLTVEAQYLYAKNSAEYRQEERYNQAITYADQFAEKFPESKHNKAVANYRTDSQRGIDNAKRVLAALEAEGKLHKKMAKDSSRSTGQQQSITDKNNQKSPQQ</sequence>
<keyword evidence="7" id="KW-1185">Reference proteome</keyword>
<gene>
    <name evidence="6" type="primary">bamD</name>
    <name evidence="6" type="ORF">GO816_12750</name>
</gene>
<dbReference type="SUPFAM" id="SSF48452">
    <property type="entry name" value="TPR-like"/>
    <property type="match status" value="1"/>
</dbReference>
<evidence type="ECO:0000259" key="5">
    <source>
        <dbReference type="Pfam" id="PF13525"/>
    </source>
</evidence>
<reference evidence="6 7" key="1">
    <citation type="submission" date="2019-12" db="EMBL/GenBank/DDBJ databases">
        <title>Mucilaginibacter sp. HME9299 genome sequencing and assembly.</title>
        <authorList>
            <person name="Kang H."/>
            <person name="Kim H."/>
            <person name="Joh K."/>
        </authorList>
    </citation>
    <scope>NUCLEOTIDE SEQUENCE [LARGE SCALE GENOMIC DNA]</scope>
    <source>
        <strain evidence="6 7">HME9299</strain>
    </source>
</reference>
<feature type="region of interest" description="Disordered" evidence="4">
    <location>
        <begin position="282"/>
        <end position="311"/>
    </location>
</feature>
<accession>A0A6I4IF62</accession>
<evidence type="ECO:0000256" key="2">
    <source>
        <dbReference type="ARBA" id="ARBA00023136"/>
    </source>
</evidence>
<dbReference type="Proteomes" id="UP000434850">
    <property type="component" value="Unassembled WGS sequence"/>
</dbReference>
<keyword evidence="2" id="KW-0472">Membrane</keyword>
<dbReference type="NCBIfam" id="TIGR03302">
    <property type="entry name" value="OM_YfiO"/>
    <property type="match status" value="1"/>
</dbReference>
<dbReference type="AlphaFoldDB" id="A0A6I4IF62"/>
<evidence type="ECO:0000256" key="1">
    <source>
        <dbReference type="ARBA" id="ARBA00022729"/>
    </source>
</evidence>
<organism evidence="6 7">
    <name type="scientific">Mucilaginibacter aquatilis</name>
    <dbReference type="NCBI Taxonomy" id="1517760"/>
    <lineage>
        <taxon>Bacteria</taxon>
        <taxon>Pseudomonadati</taxon>
        <taxon>Bacteroidota</taxon>
        <taxon>Sphingobacteriia</taxon>
        <taxon>Sphingobacteriales</taxon>
        <taxon>Sphingobacteriaceae</taxon>
        <taxon>Mucilaginibacter</taxon>
    </lineage>
</organism>
<protein>
    <submittedName>
        <fullName evidence="6">Outer membrane protein assembly factor BamD</fullName>
    </submittedName>
</protein>
<dbReference type="EMBL" id="WQLA01000005">
    <property type="protein sequence ID" value="MVN91999.1"/>
    <property type="molecule type" value="Genomic_DNA"/>
</dbReference>
<evidence type="ECO:0000256" key="3">
    <source>
        <dbReference type="ARBA" id="ARBA00023237"/>
    </source>
</evidence>
<dbReference type="Gene3D" id="1.25.40.10">
    <property type="entry name" value="Tetratricopeptide repeat domain"/>
    <property type="match status" value="1"/>
</dbReference>